<comment type="caution">
    <text evidence="2">The sequence shown here is derived from an EMBL/GenBank/DDBJ whole genome shotgun (WGS) entry which is preliminary data.</text>
</comment>
<dbReference type="eggNOG" id="COG5519">
    <property type="taxonomic scope" value="Bacteria"/>
</dbReference>
<dbReference type="HOGENOM" id="CLU_005630_4_1_6"/>
<dbReference type="Pfam" id="PF06048">
    <property type="entry name" value="DUF927"/>
    <property type="match status" value="1"/>
</dbReference>
<keyword evidence="2" id="KW-0547">Nucleotide-binding</keyword>
<proteinExistence type="predicted"/>
<gene>
    <name evidence="2" type="ORF">B597_010125</name>
</gene>
<dbReference type="EMBL" id="AMCZ02000011">
    <property type="protein sequence ID" value="EWC41278.1"/>
    <property type="molecule type" value="Genomic_DNA"/>
</dbReference>
<name>A0A061JRL4_STUST</name>
<protein>
    <submittedName>
        <fullName evidence="2">RNA helicase</fullName>
    </submittedName>
</protein>
<sequence length="535" mass="58625">MPFAEKQAGGLSSTTEKVSVQPLVAKNNTIPSNGFSVQQEEIWHDGQKLRPGVWLHSTWCSREGEQTSHEWICSPLMVEAITRNQHGSDYGRLISFVNMDKQQRQWAMPNLLLAGKSDTILGTLLNMGLDVSYEHRNKITAFIAEQRPTARMIAATETGWHGDKLFIMPRQKIGEGQAVYQSEEVTTDDYRLGGTLQGWQSCIGSMCAGNPLLLLSICTALAGPLLFHVQIKGGGFHLVGDSSTGKTIATMAGASVWGHGEKFLRTWLATGNGLEGIANERNDTVLALDEIGEADAREIGAVVYALANGTGKTRATRSGSARRTKRWRIMLFSTGELGLGAFMAEGSQRIRAGQEVRLLDISAYRAHGAWDNLHGMSDGRLFSDAIRRGSMTHYGHVGPEFVRRLIESEQSSHLPDLLEKFREQFPSRGGQESRAAERFALVAMAGELAINFGILPLPAGAASESMLQLFSSWRSVRGEGPSENQKVLHSIEDFIARYAGSRFQSAAVGSPAVRDRAGLWEETADGDRLYLFTRS</sequence>
<keyword evidence="2" id="KW-0378">Hydrolase</keyword>
<keyword evidence="2" id="KW-0067">ATP-binding</keyword>
<organism evidence="2 3">
    <name type="scientific">Stutzerimonas stutzeri KOS6</name>
    <dbReference type="NCBI Taxonomy" id="1218352"/>
    <lineage>
        <taxon>Bacteria</taxon>
        <taxon>Pseudomonadati</taxon>
        <taxon>Pseudomonadota</taxon>
        <taxon>Gammaproteobacteria</taxon>
        <taxon>Pseudomonadales</taxon>
        <taxon>Pseudomonadaceae</taxon>
        <taxon>Stutzerimonas</taxon>
    </lineage>
</organism>
<dbReference type="GO" id="GO:0004386">
    <property type="term" value="F:helicase activity"/>
    <property type="evidence" value="ECO:0007669"/>
    <property type="project" value="UniProtKB-KW"/>
</dbReference>
<feature type="non-terminal residue" evidence="2">
    <location>
        <position position="535"/>
    </location>
</feature>
<dbReference type="Proteomes" id="UP000026923">
    <property type="component" value="Unassembled WGS sequence"/>
</dbReference>
<dbReference type="RefSeq" id="WP_024162517.1">
    <property type="nucleotide sequence ID" value="NZ_KK020678.1"/>
</dbReference>
<evidence type="ECO:0000313" key="2">
    <source>
        <dbReference type="EMBL" id="EWC41278.1"/>
    </source>
</evidence>
<dbReference type="InterPro" id="IPR009270">
    <property type="entry name" value="DUF927"/>
</dbReference>
<evidence type="ECO:0000313" key="3">
    <source>
        <dbReference type="Proteomes" id="UP000026923"/>
    </source>
</evidence>
<dbReference type="AlphaFoldDB" id="A0A061JRL4"/>
<accession>A0A061JRL4</accession>
<evidence type="ECO:0000259" key="1">
    <source>
        <dbReference type="Pfam" id="PF06048"/>
    </source>
</evidence>
<dbReference type="OrthoDB" id="784829at2"/>
<reference evidence="2 3" key="1">
    <citation type="journal article" date="2013" name="Genome Announc.">
        <title>Draft Genome of the Nitrogen-Fixing Bacterium Pseudomonas stutzeri Strain KOS6 Isolated from Industrial Hydrocarbon Sludge.</title>
        <authorList>
            <person name="Grigoryeva T.V."/>
            <person name="Laikov A.V."/>
            <person name="Naumova R.P."/>
            <person name="Manolov A.I."/>
            <person name="Larin A.K."/>
            <person name="Karpova I.Y."/>
            <person name="Semashko T.A."/>
            <person name="Alexeev D.G."/>
            <person name="Kostryukova E.S."/>
            <person name="Muller R."/>
            <person name="Govorun V.M."/>
        </authorList>
    </citation>
    <scope>NUCLEOTIDE SEQUENCE [LARGE SCALE GENOMIC DNA]</scope>
    <source>
        <strain evidence="2 3">KOS6</strain>
    </source>
</reference>
<keyword evidence="2" id="KW-0347">Helicase</keyword>
<feature type="domain" description="DUF927" evidence="1">
    <location>
        <begin position="50"/>
        <end position="325"/>
    </location>
</feature>